<accession>A0ABT6K4Z6</accession>
<keyword evidence="8 9" id="KW-0413">Isomerase</keyword>
<dbReference type="InterPro" id="IPR013785">
    <property type="entry name" value="Aldolase_TIM"/>
</dbReference>
<dbReference type="InterPro" id="IPR044643">
    <property type="entry name" value="TrpF_fam"/>
</dbReference>
<organism evidence="11 12">
    <name type="scientific">Umezakia ovalisporum FSS-43</name>
    <dbReference type="NCBI Taxonomy" id="2740520"/>
    <lineage>
        <taxon>Bacteria</taxon>
        <taxon>Bacillati</taxon>
        <taxon>Cyanobacteriota</taxon>
        <taxon>Cyanophyceae</taxon>
        <taxon>Nostocales</taxon>
        <taxon>Nodulariaceae</taxon>
        <taxon>Umezakia</taxon>
    </lineage>
</organism>
<evidence type="ECO:0000256" key="9">
    <source>
        <dbReference type="HAMAP-Rule" id="MF_00135"/>
    </source>
</evidence>
<proteinExistence type="inferred from homology"/>
<evidence type="ECO:0000256" key="6">
    <source>
        <dbReference type="ARBA" id="ARBA00022822"/>
    </source>
</evidence>
<keyword evidence="7 9" id="KW-0057">Aromatic amino acid biosynthesis</keyword>
<keyword evidence="12" id="KW-1185">Reference proteome</keyword>
<evidence type="ECO:0000259" key="10">
    <source>
        <dbReference type="Pfam" id="PF00697"/>
    </source>
</evidence>
<sequence length="227" mass="24688">MRVKICGITQPQQSVAIANLGATALGFICVSTSPRYVTTQQIRAAVAQLPPNIDRIGVFANRTIAEIRQIVMDSELTGVQLHGEEPPEFCSLLRQNLASVEIIKAFRVRSLEHLAQASNYTEHIDTLLLDAYHPQQLGGTGHTLDWQMLQQFQPSCPWLLAGGLSPDNVLAALNQVKPDGIDLSSGVELKPGDKDLDQVALLFEKLATRNQGGRLSLPNPHSPISSP</sequence>
<comment type="similarity">
    <text evidence="9">Belongs to the TrpF family.</text>
</comment>
<evidence type="ECO:0000313" key="11">
    <source>
        <dbReference type="EMBL" id="MDH6057410.1"/>
    </source>
</evidence>
<name>A0ABT6K4Z6_9CYAN</name>
<keyword evidence="5 9" id="KW-0028">Amino-acid biosynthesis</keyword>
<evidence type="ECO:0000256" key="5">
    <source>
        <dbReference type="ARBA" id="ARBA00022605"/>
    </source>
</evidence>
<keyword evidence="6 9" id="KW-0822">Tryptophan biosynthesis</keyword>
<comment type="caution">
    <text evidence="11">The sequence shown here is derived from an EMBL/GenBank/DDBJ whole genome shotgun (WGS) entry which is preliminary data.</text>
</comment>
<evidence type="ECO:0000256" key="2">
    <source>
        <dbReference type="ARBA" id="ARBA00004664"/>
    </source>
</evidence>
<dbReference type="InterPro" id="IPR001240">
    <property type="entry name" value="PRAI_dom"/>
</dbReference>
<dbReference type="HAMAP" id="MF_00135">
    <property type="entry name" value="PRAI"/>
    <property type="match status" value="1"/>
</dbReference>
<comment type="catalytic activity">
    <reaction evidence="1 9">
        <text>N-(5-phospho-beta-D-ribosyl)anthranilate = 1-(2-carboxyphenylamino)-1-deoxy-D-ribulose 5-phosphate</text>
        <dbReference type="Rhea" id="RHEA:21540"/>
        <dbReference type="ChEBI" id="CHEBI:18277"/>
        <dbReference type="ChEBI" id="CHEBI:58613"/>
        <dbReference type="EC" id="5.3.1.24"/>
    </reaction>
</comment>
<dbReference type="Gene3D" id="3.20.20.70">
    <property type="entry name" value="Aldolase class I"/>
    <property type="match status" value="1"/>
</dbReference>
<gene>
    <name evidence="9" type="primary">trpF</name>
    <name evidence="11" type="ORF">NWP19_11620</name>
</gene>
<dbReference type="Pfam" id="PF00697">
    <property type="entry name" value="PRAI"/>
    <property type="match status" value="1"/>
</dbReference>
<evidence type="ECO:0000256" key="7">
    <source>
        <dbReference type="ARBA" id="ARBA00023141"/>
    </source>
</evidence>
<feature type="domain" description="N-(5'phosphoribosyl) anthranilate isomerase (PRAI)" evidence="10">
    <location>
        <begin position="3"/>
        <end position="204"/>
    </location>
</feature>
<dbReference type="PANTHER" id="PTHR42894:SF1">
    <property type="entry name" value="N-(5'-PHOSPHORIBOSYL)ANTHRANILATE ISOMERASE"/>
    <property type="match status" value="1"/>
</dbReference>
<dbReference type="Proteomes" id="UP001159371">
    <property type="component" value="Unassembled WGS sequence"/>
</dbReference>
<dbReference type="RefSeq" id="WP_280657095.1">
    <property type="nucleotide sequence ID" value="NZ_JANQDO010000076.1"/>
</dbReference>
<dbReference type="SUPFAM" id="SSF51366">
    <property type="entry name" value="Ribulose-phoshate binding barrel"/>
    <property type="match status" value="1"/>
</dbReference>
<dbReference type="NCBIfam" id="NF002298">
    <property type="entry name" value="PRK01222.1-4"/>
    <property type="match status" value="1"/>
</dbReference>
<reference evidence="11 12" key="1">
    <citation type="journal article" date="2023" name="J. Phycol.">
        <title>Chrysosporum ovalisporum is synonymous with the true-branching cyanobacterium Umezakia natans (Nostocales/Aphanizomenonaceae).</title>
        <authorList>
            <person name="McGregor G.B."/>
            <person name="Sendall B.C."/>
            <person name="Niiyama Y."/>
            <person name="Tuji A."/>
            <person name="Willis A."/>
        </authorList>
    </citation>
    <scope>NUCLEOTIDE SEQUENCE [LARGE SCALE GENOMIC DNA]</scope>
    <source>
        <strain evidence="11 12">FSS-43</strain>
    </source>
</reference>
<evidence type="ECO:0000256" key="3">
    <source>
        <dbReference type="ARBA" id="ARBA00012572"/>
    </source>
</evidence>
<evidence type="ECO:0000256" key="1">
    <source>
        <dbReference type="ARBA" id="ARBA00001164"/>
    </source>
</evidence>
<dbReference type="GO" id="GO:0004640">
    <property type="term" value="F:phosphoribosylanthranilate isomerase activity"/>
    <property type="evidence" value="ECO:0007669"/>
    <property type="project" value="UniProtKB-EC"/>
</dbReference>
<evidence type="ECO:0000256" key="4">
    <source>
        <dbReference type="ARBA" id="ARBA00022272"/>
    </source>
</evidence>
<dbReference type="PANTHER" id="PTHR42894">
    <property type="entry name" value="N-(5'-PHOSPHORIBOSYL)ANTHRANILATE ISOMERASE"/>
    <property type="match status" value="1"/>
</dbReference>
<dbReference type="CDD" id="cd00405">
    <property type="entry name" value="PRAI"/>
    <property type="match status" value="1"/>
</dbReference>
<comment type="pathway">
    <text evidence="2 9">Amino-acid biosynthesis; L-tryptophan biosynthesis; L-tryptophan from chorismate: step 3/5.</text>
</comment>
<dbReference type="InterPro" id="IPR011060">
    <property type="entry name" value="RibuloseP-bd_barrel"/>
</dbReference>
<evidence type="ECO:0000256" key="8">
    <source>
        <dbReference type="ARBA" id="ARBA00023235"/>
    </source>
</evidence>
<evidence type="ECO:0000313" key="12">
    <source>
        <dbReference type="Proteomes" id="UP001159371"/>
    </source>
</evidence>
<protein>
    <recommendedName>
        <fullName evidence="4 9">N-(5'-phosphoribosyl)anthranilate isomerase</fullName>
        <shortName evidence="9">PRAI</shortName>
        <ecNumber evidence="3 9">5.3.1.24</ecNumber>
    </recommendedName>
</protein>
<dbReference type="EMBL" id="JANQDO010000076">
    <property type="protein sequence ID" value="MDH6057410.1"/>
    <property type="molecule type" value="Genomic_DNA"/>
</dbReference>
<dbReference type="EC" id="5.3.1.24" evidence="3 9"/>